<feature type="region of interest" description="Disordered" evidence="1">
    <location>
        <begin position="525"/>
        <end position="584"/>
    </location>
</feature>
<feature type="compositionally biased region" description="Basic and acidic residues" evidence="1">
    <location>
        <begin position="904"/>
        <end position="926"/>
    </location>
</feature>
<feature type="region of interest" description="Disordered" evidence="1">
    <location>
        <begin position="652"/>
        <end position="714"/>
    </location>
</feature>
<organism evidence="2 3">
    <name type="scientific">Ditylenchus dipsaci</name>
    <dbReference type="NCBI Taxonomy" id="166011"/>
    <lineage>
        <taxon>Eukaryota</taxon>
        <taxon>Metazoa</taxon>
        <taxon>Ecdysozoa</taxon>
        <taxon>Nematoda</taxon>
        <taxon>Chromadorea</taxon>
        <taxon>Rhabditida</taxon>
        <taxon>Tylenchina</taxon>
        <taxon>Tylenchomorpha</taxon>
        <taxon>Sphaerularioidea</taxon>
        <taxon>Anguinidae</taxon>
        <taxon>Anguininae</taxon>
        <taxon>Ditylenchus</taxon>
    </lineage>
</organism>
<dbReference type="Proteomes" id="UP000887574">
    <property type="component" value="Unplaced"/>
</dbReference>
<name>A0A915D587_9BILA</name>
<feature type="compositionally biased region" description="Polar residues" evidence="1">
    <location>
        <begin position="492"/>
        <end position="510"/>
    </location>
</feature>
<feature type="region of interest" description="Disordered" evidence="1">
    <location>
        <begin position="372"/>
        <end position="408"/>
    </location>
</feature>
<dbReference type="WBParaSite" id="jg1552">
    <property type="protein sequence ID" value="jg1552"/>
    <property type="gene ID" value="jg1552"/>
</dbReference>
<feature type="compositionally biased region" description="Polar residues" evidence="1">
    <location>
        <begin position="565"/>
        <end position="581"/>
    </location>
</feature>
<protein>
    <submittedName>
        <fullName evidence="3">Uncharacterized protein</fullName>
    </submittedName>
</protein>
<feature type="region of interest" description="Disordered" evidence="1">
    <location>
        <begin position="310"/>
        <end position="337"/>
    </location>
</feature>
<feature type="compositionally biased region" description="Pro residues" evidence="1">
    <location>
        <begin position="1340"/>
        <end position="1350"/>
    </location>
</feature>
<reference evidence="3" key="1">
    <citation type="submission" date="2022-11" db="UniProtKB">
        <authorList>
            <consortium name="WormBaseParasite"/>
        </authorList>
    </citation>
    <scope>IDENTIFICATION</scope>
</reference>
<feature type="compositionally biased region" description="Low complexity" evidence="1">
    <location>
        <begin position="525"/>
        <end position="537"/>
    </location>
</feature>
<feature type="region of interest" description="Disordered" evidence="1">
    <location>
        <begin position="489"/>
        <end position="510"/>
    </location>
</feature>
<proteinExistence type="predicted"/>
<accession>A0A915D587</accession>
<feature type="region of interest" description="Disordered" evidence="1">
    <location>
        <begin position="869"/>
        <end position="1009"/>
    </location>
</feature>
<feature type="region of interest" description="Disordered" evidence="1">
    <location>
        <begin position="1"/>
        <end position="56"/>
    </location>
</feature>
<feature type="compositionally biased region" description="Low complexity" evidence="1">
    <location>
        <begin position="701"/>
        <end position="712"/>
    </location>
</feature>
<feature type="compositionally biased region" description="Low complexity" evidence="1">
    <location>
        <begin position="951"/>
        <end position="962"/>
    </location>
</feature>
<feature type="compositionally biased region" description="Polar residues" evidence="1">
    <location>
        <begin position="310"/>
        <end position="331"/>
    </location>
</feature>
<evidence type="ECO:0000313" key="3">
    <source>
        <dbReference type="WBParaSite" id="jg1552"/>
    </source>
</evidence>
<feature type="region of interest" description="Disordered" evidence="1">
    <location>
        <begin position="1327"/>
        <end position="1350"/>
    </location>
</feature>
<feature type="compositionally biased region" description="Polar residues" evidence="1">
    <location>
        <begin position="375"/>
        <end position="390"/>
    </location>
</feature>
<evidence type="ECO:0000313" key="2">
    <source>
        <dbReference type="Proteomes" id="UP000887574"/>
    </source>
</evidence>
<sequence length="1350" mass="150322">MHSMPSTETLTPFTEETRLPTRPTKPPLKTQSRFDQEEEEDKGNHSFDTTTQKQQKLLLTEQQQLPAGLSQDSSKESDQAFYQSELAEQDSYYPPSYFFFESLHCFPLQEDRSKPFEKQQCHHQRIHSSPLPNNSKPLFYLERAFESGSDWGALQQRSCCGPCCSCRDNSKRRCTSMLMNGGYETFKEQKERQKRKQRCSKAIPCKKKRYLQQEPIQSLRQKCLLAVMDNVEELGLRKEAKIKSKEDLVDGLVTGSAMIAAPGQLGSQIATTGAFSMLPTTSFEAETLGSSNDSEVPVMGEDFKGKKLSLSNQSRHSNSGNRLSQTKSSDIATFCEPPEPEENVMVVDSTAKATEQNSLLQSLVKELEAEKGLARNQSVKSSRTTSNSFRDTQESERRKCSVVSNSSSSAHKRSISDHLLIAKSNDNEVCPVDVNDYLPNKSLLQMNRDVVLTVSFDDEMPCQSSIAVSNQLPENGMMMQKLLPTPPYFNASRRSLSTSTPSINDNNNDTNLSVQYECSAEGSSSFSASSPSASFVSKNPLLRKSSSKNSADESLAKVKMRGQPVKNSPASSFDFNTTPAKSNGKLLTPAGSALLPKKSLATKSSVSIGGLMERFTSRRQHSDSNLHRSIMTPFNSNRRSFKWKSLFSTPKVGGTNSSSVQPDTPPSKKQSEIPNHQVEKPNVMLRKYSKQSGDQSRAKKISFSHSGSKSSSTLAPLLEDGTVFASTFDNEKDRPKKGVVYRSCSTSTLRHSTHLPPTNSSITKEDGDIAGLRMPMNESRPLSLIESVEYNQIVLKRQAYRVDETNNKKLADLLQLHFDDLQPSSEGEEEEAMDYTFLDKIASKAADFPTPKITYNNCGTNCNPKYYSLNRRTKAKPKPIPSVSTGKLCRRTSLSTSNNPRIVGKTDKNEAESNDNDKKEELKDASDTPNGVVVMRKTKKKPTDNSLDVANLTNDNSSSSTTALGRRSERLPEKDKKRESKTNSVILGTLLSIRQKKSRKTTEPWQMSSHQTIHPPQFAIFLWMACVALPLSRHQTLKLTLCSQKDKTNQKGNWWNKRGRSRKKSHHLALHHPSLPMNCQQQKLVVVGGQDKNNTAPKTNSNSQTTRTMVVPTVKCEPVFTVNCESASPSRRQSITQILEQNSSQSEEKQRFLSCKRLSIFHHRSTGDIREEDKELTLGASPPFSARASPVMTNYSSTTFSTSNNSNPTTISFQTSNLTEDEDDDDLDMHHPIRRRSGSLAEVESVSLSHGKGGSLRLGEIEEADEESLASPKLYRSCHLSPHLMRGGVSTSSTDFPPPSHWRVEGVIVLDDECIFQYPSMFYGSSPSRRDSVVLSNPQLTPPPTLFLDQ</sequence>
<evidence type="ECO:0000256" key="1">
    <source>
        <dbReference type="SAM" id="MobiDB-lite"/>
    </source>
</evidence>
<feature type="compositionally biased region" description="Basic and acidic residues" evidence="1">
    <location>
        <begin position="966"/>
        <end position="981"/>
    </location>
</feature>
<keyword evidence="2" id="KW-1185">Reference proteome</keyword>